<protein>
    <submittedName>
        <fullName evidence="1">Uncharacterized protein</fullName>
    </submittedName>
</protein>
<dbReference type="RefSeq" id="WP_317844133.1">
    <property type="nucleotide sequence ID" value="NZ_CP126170.1"/>
</dbReference>
<proteinExistence type="predicted"/>
<keyword evidence="2" id="KW-1185">Reference proteome</keyword>
<name>A0ABZ0JP91_9XANT</name>
<dbReference type="EMBL" id="CP126172">
    <property type="protein sequence ID" value="WOS40799.1"/>
    <property type="molecule type" value="Genomic_DNA"/>
</dbReference>
<accession>A0ABZ0JP91</accession>
<evidence type="ECO:0000313" key="1">
    <source>
        <dbReference type="EMBL" id="WOS40799.1"/>
    </source>
</evidence>
<reference evidence="1 2" key="1">
    <citation type="submission" date="2023-05" db="EMBL/GenBank/DDBJ databases">
        <title>Xanthomonas rydalmerenesis sp. nov., a novel Xanthomonas species isolated from Fragaria x ananassa.</title>
        <authorList>
            <person name="McKnight D.J.E."/>
            <person name="Wong-Bajracharya J."/>
            <person name="Okoh E.B."/>
            <person name="Snijders F."/>
            <person name="Lidbetter F."/>
            <person name="Webster J."/>
            <person name="Djordjevic S.P."/>
            <person name="Bogema D.R."/>
            <person name="Chapman T.A."/>
        </authorList>
    </citation>
    <scope>NUCLEOTIDE SEQUENCE [LARGE SCALE GENOMIC DNA]</scope>
    <source>
        <strain evidence="1 2">DAR34883</strain>
    </source>
</reference>
<sequence>MPTVVLWERLQPRRAVIELAITPSAITPSMEPAFCSRTQACPGKGMRSMPGGAVDRLYAAVSVSSRD</sequence>
<organism evidence="1 2">
    <name type="scientific">Xanthomonas rydalmerensis</name>
    <dbReference type="NCBI Taxonomy" id="3046274"/>
    <lineage>
        <taxon>Bacteria</taxon>
        <taxon>Pseudomonadati</taxon>
        <taxon>Pseudomonadota</taxon>
        <taxon>Gammaproteobacteria</taxon>
        <taxon>Lysobacterales</taxon>
        <taxon>Lysobacteraceae</taxon>
        <taxon>Xanthomonas</taxon>
    </lineage>
</organism>
<evidence type="ECO:0000313" key="2">
    <source>
        <dbReference type="Proteomes" id="UP001302020"/>
    </source>
</evidence>
<gene>
    <name evidence="1" type="ORF">QN243_20825</name>
</gene>
<dbReference type="Proteomes" id="UP001302020">
    <property type="component" value="Chromosome"/>
</dbReference>